<name>A0ABN7W0J9_GIGMA</name>
<sequence>MTLKNSKITENDDTNNKELYTSNYKIEIKEKKVYTSHLFFILIALK</sequence>
<organism evidence="1 2">
    <name type="scientific">Gigaspora margarita</name>
    <dbReference type="NCBI Taxonomy" id="4874"/>
    <lineage>
        <taxon>Eukaryota</taxon>
        <taxon>Fungi</taxon>
        <taxon>Fungi incertae sedis</taxon>
        <taxon>Mucoromycota</taxon>
        <taxon>Glomeromycotina</taxon>
        <taxon>Glomeromycetes</taxon>
        <taxon>Diversisporales</taxon>
        <taxon>Gigasporaceae</taxon>
        <taxon>Gigaspora</taxon>
    </lineage>
</organism>
<dbReference type="Proteomes" id="UP000789901">
    <property type="component" value="Unassembled WGS sequence"/>
</dbReference>
<proteinExistence type="predicted"/>
<comment type="caution">
    <text evidence="1">The sequence shown here is derived from an EMBL/GenBank/DDBJ whole genome shotgun (WGS) entry which is preliminary data.</text>
</comment>
<evidence type="ECO:0000313" key="2">
    <source>
        <dbReference type="Proteomes" id="UP000789901"/>
    </source>
</evidence>
<dbReference type="EMBL" id="CAJVQB010026951">
    <property type="protein sequence ID" value="CAG8809616.1"/>
    <property type="molecule type" value="Genomic_DNA"/>
</dbReference>
<keyword evidence="2" id="KW-1185">Reference proteome</keyword>
<accession>A0ABN7W0J9</accession>
<gene>
    <name evidence="1" type="ORF">GMARGA_LOCUS24925</name>
</gene>
<protein>
    <submittedName>
        <fullName evidence="1">14799_t:CDS:1</fullName>
    </submittedName>
</protein>
<evidence type="ECO:0000313" key="1">
    <source>
        <dbReference type="EMBL" id="CAG8809616.1"/>
    </source>
</evidence>
<reference evidence="1 2" key="1">
    <citation type="submission" date="2021-06" db="EMBL/GenBank/DDBJ databases">
        <authorList>
            <person name="Kallberg Y."/>
            <person name="Tangrot J."/>
            <person name="Rosling A."/>
        </authorList>
    </citation>
    <scope>NUCLEOTIDE SEQUENCE [LARGE SCALE GENOMIC DNA]</scope>
    <source>
        <strain evidence="1 2">120-4 pot B 10/14</strain>
    </source>
</reference>
<feature type="non-terminal residue" evidence="1">
    <location>
        <position position="46"/>
    </location>
</feature>